<dbReference type="SUPFAM" id="SSF51905">
    <property type="entry name" value="FAD/NAD(P)-binding domain"/>
    <property type="match status" value="1"/>
</dbReference>
<dbReference type="RefSeq" id="WP_315948547.1">
    <property type="nucleotide sequence ID" value="NZ_JAWCUA010000010.1"/>
</dbReference>
<dbReference type="PANTHER" id="PTHR43747">
    <property type="entry name" value="FAD-BINDING PROTEIN"/>
    <property type="match status" value="1"/>
</dbReference>
<dbReference type="Gene3D" id="3.50.50.60">
    <property type="entry name" value="FAD/NAD(P)-binding domain"/>
    <property type="match status" value="1"/>
</dbReference>
<reference evidence="1 2" key="1">
    <citation type="submission" date="2023-10" db="EMBL/GenBank/DDBJ databases">
        <title>Psychrosphaera aquimaarina strain SW33 isolated from seawater.</title>
        <authorList>
            <person name="Bayburt H."/>
            <person name="Kim J.M."/>
            <person name="Choi B.J."/>
            <person name="Jeon C.O."/>
        </authorList>
    </citation>
    <scope>NUCLEOTIDE SEQUENCE [LARGE SCALE GENOMIC DNA]</scope>
    <source>
        <strain evidence="1 2">KCTC 52743</strain>
    </source>
</reference>
<dbReference type="PANTHER" id="PTHR43747:SF4">
    <property type="entry name" value="FLAVIN-DEPENDENT TRYPTOPHAN HALOGENASE"/>
    <property type="match status" value="1"/>
</dbReference>
<accession>A0ABU3R3S0</accession>
<dbReference type="InterPro" id="IPR006905">
    <property type="entry name" value="Flavin_halogenase"/>
</dbReference>
<sequence length="497" mass="56065">MTGAINRIVIAGGGTAGWMTAAMMSKVLPKSVEITLVESEAIGIVGVGEATIPPIQTFNQYLGIDEKAFLKETNGSIKLAIKFENWRTQGESYYHTFGSPGANMGFSSFQHYWLRAKKELGLNASLWDFDLNYLCCEQNKFNKINSNNPIHQMPYAYHFDSGLYGQFLRRYSEKQGVKRVEGIIQHVKQNPNSGFIEGLQLEDGRQFEADFFVDCTGTRGLLLQQTLGVQYQDWSHWLPADSAIAVATEELDIIPPYTRSIAHNVGWQWQIPLTHRTGNGIVYSSSYCSDDNAMETLTDNLPSKMLGTPRKLSFKTGKVEKQWHKNVVAIGLASGFLEPLESTSIYLIQSAVVRLMKMFSTQGHYGSVINAFNRESDIEIETIRDFIILHYNLNERTDSDFWRDMRDLTLPPRLAQKIELFRDSGAIFNDQYDIFLDASWLQVMLGQGVTPASYHPNIDGMSGTELTNILTQLRQAKQAPVAQMMSHQQFLKKYTGA</sequence>
<dbReference type="EMBL" id="JAWCUA010000010">
    <property type="protein sequence ID" value="MDU0114315.1"/>
    <property type="molecule type" value="Genomic_DNA"/>
</dbReference>
<evidence type="ECO:0000313" key="1">
    <source>
        <dbReference type="EMBL" id="MDU0114315.1"/>
    </source>
</evidence>
<dbReference type="InterPro" id="IPR033856">
    <property type="entry name" value="Trp_halogen"/>
</dbReference>
<gene>
    <name evidence="1" type="ORF">RT723_15215</name>
</gene>
<name>A0ABU3R3S0_9GAMM</name>
<proteinExistence type="predicted"/>
<keyword evidence="2" id="KW-1185">Reference proteome</keyword>
<protein>
    <submittedName>
        <fullName evidence="1">Tryptophan halogenase family protein</fullName>
    </submittedName>
</protein>
<organism evidence="1 2">
    <name type="scientific">Psychrosphaera aquimarina</name>
    <dbReference type="NCBI Taxonomy" id="2044854"/>
    <lineage>
        <taxon>Bacteria</taxon>
        <taxon>Pseudomonadati</taxon>
        <taxon>Pseudomonadota</taxon>
        <taxon>Gammaproteobacteria</taxon>
        <taxon>Alteromonadales</taxon>
        <taxon>Pseudoalteromonadaceae</taxon>
        <taxon>Psychrosphaera</taxon>
    </lineage>
</organism>
<dbReference type="InterPro" id="IPR050816">
    <property type="entry name" value="Flavin-dep_Halogenase_NPB"/>
</dbReference>
<dbReference type="Pfam" id="PF04820">
    <property type="entry name" value="Trp_halogenase"/>
    <property type="match status" value="1"/>
</dbReference>
<dbReference type="PIRSF" id="PIRSF011396">
    <property type="entry name" value="Trp_halogenase"/>
    <property type="match status" value="1"/>
</dbReference>
<comment type="caution">
    <text evidence="1">The sequence shown here is derived from an EMBL/GenBank/DDBJ whole genome shotgun (WGS) entry which is preliminary data.</text>
</comment>
<dbReference type="Proteomes" id="UP001257914">
    <property type="component" value="Unassembled WGS sequence"/>
</dbReference>
<evidence type="ECO:0000313" key="2">
    <source>
        <dbReference type="Proteomes" id="UP001257914"/>
    </source>
</evidence>
<dbReference type="InterPro" id="IPR036188">
    <property type="entry name" value="FAD/NAD-bd_sf"/>
</dbReference>